<dbReference type="Pfam" id="PF08867">
    <property type="entry name" value="FRG"/>
    <property type="match status" value="1"/>
</dbReference>
<proteinExistence type="predicted"/>
<gene>
    <name evidence="2" type="ORF">MRM63_15010</name>
</gene>
<reference evidence="2" key="1">
    <citation type="submission" date="2022-03" db="EMBL/GenBank/DDBJ databases">
        <title>Sea Food Isolates.</title>
        <authorList>
            <person name="Li c."/>
        </authorList>
    </citation>
    <scope>NUCLEOTIDE SEQUENCE</scope>
    <source>
        <strain evidence="2">19MO03SA05</strain>
    </source>
</reference>
<organism evidence="2">
    <name type="scientific">bacterium 19MO03SA05</name>
    <dbReference type="NCBI Taxonomy" id="2920620"/>
    <lineage>
        <taxon>Bacteria</taxon>
    </lineage>
</organism>
<dbReference type="EMBL" id="CP095351">
    <property type="protein sequence ID" value="XAG86446.1"/>
    <property type="molecule type" value="Genomic_DNA"/>
</dbReference>
<evidence type="ECO:0000259" key="1">
    <source>
        <dbReference type="SMART" id="SM00901"/>
    </source>
</evidence>
<sequence>MSNQETIESVVQYIQIIDKIKSENEGAGNNAELLFRGQRQDKSLLPKIARLNLNGSLKKVEKLMLDEFRRACVPLAEFQPENNWDLLALAQHHGLPTRLLDWSYSALVALWFAVQNEPAIGDDGQPENGVVWVLCANVTDFRDTQAFEDPLDNKSTKIFRSKVISKRISAQSGAFTVHRILPKDIIVPFEKHGQFSGKLVKLLIPHGSFASIRKSLSLVGINHAQIFPDIDGLCQHLERRFSKLGDEI</sequence>
<dbReference type="InterPro" id="IPR014966">
    <property type="entry name" value="FRG-dom"/>
</dbReference>
<dbReference type="SMART" id="SM00901">
    <property type="entry name" value="FRG"/>
    <property type="match status" value="1"/>
</dbReference>
<dbReference type="AlphaFoldDB" id="A0AAU6VIL4"/>
<name>A0AAU6VIL4_UNCXX</name>
<protein>
    <submittedName>
        <fullName evidence="2">FRG domain-containing protein</fullName>
    </submittedName>
</protein>
<feature type="domain" description="FRG" evidence="1">
    <location>
        <begin position="29"/>
        <end position="132"/>
    </location>
</feature>
<evidence type="ECO:0000313" key="2">
    <source>
        <dbReference type="EMBL" id="XAG86446.1"/>
    </source>
</evidence>
<accession>A0AAU6VIL4</accession>